<name>A0ABR4NVN6_9SACH</name>
<evidence type="ECO:0000313" key="8">
    <source>
        <dbReference type="EMBL" id="KAL3232796.1"/>
    </source>
</evidence>
<keyword evidence="3 6" id="KW-0677">Repeat</keyword>
<dbReference type="PANTHER" id="PTHR21704">
    <property type="entry name" value="NIPPED-B-LIKE PROTEIN DELANGIN SCC2-RELATED"/>
    <property type="match status" value="1"/>
</dbReference>
<evidence type="ECO:0000256" key="2">
    <source>
        <dbReference type="ARBA" id="ARBA00009252"/>
    </source>
</evidence>
<dbReference type="SUPFAM" id="SSF48371">
    <property type="entry name" value="ARM repeat"/>
    <property type="match status" value="1"/>
</dbReference>
<comment type="similarity">
    <text evidence="2 6">Belongs to the SCC2/Nipped-B family.</text>
</comment>
<dbReference type="PANTHER" id="PTHR21704:SF18">
    <property type="entry name" value="NIPPED-B-LIKE PROTEIN"/>
    <property type="match status" value="1"/>
</dbReference>
<keyword evidence="5 6" id="KW-0131">Cell cycle</keyword>
<dbReference type="Gene3D" id="1.25.10.10">
    <property type="entry name" value="Leucine-rich Repeat Variant"/>
    <property type="match status" value="1"/>
</dbReference>
<comment type="caution">
    <text evidence="8">The sequence shown here is derived from an EMBL/GenBank/DDBJ whole genome shotgun (WGS) entry which is preliminary data.</text>
</comment>
<dbReference type="EMBL" id="JBEVYD010000005">
    <property type="protein sequence ID" value="KAL3232796.1"/>
    <property type="molecule type" value="Genomic_DNA"/>
</dbReference>
<evidence type="ECO:0000256" key="4">
    <source>
        <dbReference type="ARBA" id="ARBA00023242"/>
    </source>
</evidence>
<dbReference type="Pfam" id="PF12765">
    <property type="entry name" value="Cohesin_HEAT"/>
    <property type="match status" value="1"/>
</dbReference>
<evidence type="ECO:0000313" key="9">
    <source>
        <dbReference type="Proteomes" id="UP001623330"/>
    </source>
</evidence>
<sequence length="1467" mass="168373">MESYPGEKSDIPKRILDALKEQPLTYLVPKDGLVSLIDNSIRLNIDHEEPNFENATQVVDLTFSNESEPIIFRRPINIEHLLDERDSEVDITQSLSDMAKMFLPELSIRRENILQDDSDLSLKRKCSSSSVTLDDSVLDLTNTSDIKRANTSIAVSMNQISIAEQYTETLVNMVNDISSMSVTDQNNKNIENWKTLENGSSVITTSCLSKLQLIIKNIIKYPQGGKNIPTATLQKILEMMTNNIDTLKVKSTDNLSDLNISLLSTEIIFMVYLIDNESKELVLDRYVSVPIDFITELIIELKNREGNFPENILSLLLESISPLPKFLSVKSFIDEEIITKFVYLFVDIIFLNQNDTNMISKTSKLLNDIKSIGHNILGTLFNKFPAQRDFILNELLALTENIPTKRNLKKLYPIESDVFVTSFTYIVLELLSNLHIYNHCMDVKDWSQEQIDTVLKLHDSNIKSVKKYSDMISENIIMKLNDNTIKTRHILENYVQDLAQLLTNPQWPITRILLDSITKRLLMIFKSNQTNNINLEIAALQNLATIFCVIFKIKLQFNMDKKDYTCFDIASDKNLFMQYSSFFDSLISYNCSKNKNSMATGISWEMKLDFLNNIKLTLLAGKENEGRNVQFIDEALSTHLQTPATDLTTNSETDINTSINGIISIGNLYRLYDSYLKTVLALLSNEKAKLRSAAIKNLSTLASHDQTILTNFLVKQTIQRRLSDSSSSVKDAILDLISIGTSYLDYFEEINGNFNDDNVSVRKHVLKLNERIYDNTEDLQIKIFVASRILLRIEDEEDSLISIAKELLLDKWIIYPSNTVGNEIDADTEKLQSVQEVMVHIFSMGDKYHELLDNYLNYYLLNSTYHSTEKNKLIVNILNKMVNILVEKIISIYSDNLTTVSDKLQKYLNLLTMFSDSMVPFITKDHLFSLYPYLFSGNNRDVQLCILYVFKNTIGKLNNFKIGFLEDLQKTILANLTKLTTQEIETCIPLLWNIGLQTNNFANITKAASSCISQLSVYVESANHNSTGMKPDGKIQRLICISANIARYCKLEEKGEKIKILLDNETYCEYVAKCLLILSKQDIPHLIRKVSIKHLIKICSNFPKLFNSRYILEIIDLELSGNDEGMQIIILQSLYEFFMEEERKSSRIISTNSTILSNRTKPKKMENRKNNSSDTICFSLVTKYLKYFLNKSVIFDNKKLAEISTKLLYTIIKFNFVNPSHCLPTLMALLISPDEKQRSITKAAISNINENFQSILFASLTKGIESTMIYAESVYNKKFITVDSFLIDLQSYFLQDMKGNQKFLKVLTKLLYKYTSILLNKGCTEKELNQIAFYCVNLSKLVLKNQQELLIVAKTLDSISEDFKEYIIQKLRVASELSKDNKNNLYLRNLITVQILLHDLTLHLLDKYDLGTDILFFDNDDIGLRQHLIQTSKGYEDNFYAKYDEIRTFWSSNSLSRYLNLVDNSID</sequence>
<feature type="domain" description="Sister chromatid cohesion C-terminal" evidence="7">
    <location>
        <begin position="1177"/>
        <end position="1359"/>
    </location>
</feature>
<gene>
    <name evidence="8" type="ORF">RNJ44_04712</name>
</gene>
<proteinExistence type="inferred from homology"/>
<keyword evidence="9" id="KW-1185">Reference proteome</keyword>
<evidence type="ECO:0000256" key="1">
    <source>
        <dbReference type="ARBA" id="ARBA00004123"/>
    </source>
</evidence>
<evidence type="ECO:0000256" key="6">
    <source>
        <dbReference type="RuleBase" id="RU364107"/>
    </source>
</evidence>
<keyword evidence="4 6" id="KW-0539">Nucleus</keyword>
<protein>
    <recommendedName>
        <fullName evidence="6">Sister chromatid cohesion protein</fullName>
    </recommendedName>
</protein>
<dbReference type="InterPro" id="IPR011989">
    <property type="entry name" value="ARM-like"/>
</dbReference>
<evidence type="ECO:0000259" key="7">
    <source>
        <dbReference type="Pfam" id="PF12830"/>
    </source>
</evidence>
<evidence type="ECO:0000256" key="5">
    <source>
        <dbReference type="ARBA" id="ARBA00023306"/>
    </source>
</evidence>
<reference evidence="8 9" key="1">
    <citation type="submission" date="2024-05" db="EMBL/GenBank/DDBJ databases">
        <title>Long read based assembly of the Candida bracarensis genome reveals expanded adhesin content.</title>
        <authorList>
            <person name="Marcet-Houben M."/>
            <person name="Ksiezopolska E."/>
            <person name="Gabaldon T."/>
        </authorList>
    </citation>
    <scope>NUCLEOTIDE SEQUENCE [LARGE SCALE GENOMIC DNA]</scope>
    <source>
        <strain evidence="8 9">CBM6</strain>
    </source>
</reference>
<dbReference type="Proteomes" id="UP001623330">
    <property type="component" value="Unassembled WGS sequence"/>
</dbReference>
<accession>A0ABR4NVN6</accession>
<dbReference type="InterPro" id="IPR024986">
    <property type="entry name" value="Nipped-B_C"/>
</dbReference>
<dbReference type="InterPro" id="IPR016024">
    <property type="entry name" value="ARM-type_fold"/>
</dbReference>
<evidence type="ECO:0000256" key="3">
    <source>
        <dbReference type="ARBA" id="ARBA00022737"/>
    </source>
</evidence>
<dbReference type="Pfam" id="PF12830">
    <property type="entry name" value="Nipped-B_C"/>
    <property type="match status" value="1"/>
</dbReference>
<dbReference type="InterPro" id="IPR026003">
    <property type="entry name" value="Cohesin_HEAT"/>
</dbReference>
<organism evidence="8 9">
    <name type="scientific">Nakaseomyces bracarensis</name>
    <dbReference type="NCBI Taxonomy" id="273131"/>
    <lineage>
        <taxon>Eukaryota</taxon>
        <taxon>Fungi</taxon>
        <taxon>Dikarya</taxon>
        <taxon>Ascomycota</taxon>
        <taxon>Saccharomycotina</taxon>
        <taxon>Saccharomycetes</taxon>
        <taxon>Saccharomycetales</taxon>
        <taxon>Saccharomycetaceae</taxon>
        <taxon>Nakaseomyces</taxon>
    </lineage>
</organism>
<comment type="subcellular location">
    <subcellularLocation>
        <location evidence="1 6">Nucleus</location>
    </subcellularLocation>
</comment>
<dbReference type="InterPro" id="IPR033031">
    <property type="entry name" value="Scc2/Nipped-B"/>
</dbReference>